<feature type="signal peptide" evidence="1">
    <location>
        <begin position="1"/>
        <end position="19"/>
    </location>
</feature>
<proteinExistence type="predicted"/>
<name>A0A0L8FSY6_OCTBM</name>
<evidence type="ECO:0000313" key="2">
    <source>
        <dbReference type="EMBL" id="KOF67789.1"/>
    </source>
</evidence>
<organism evidence="2">
    <name type="scientific">Octopus bimaculoides</name>
    <name type="common">California two-spotted octopus</name>
    <dbReference type="NCBI Taxonomy" id="37653"/>
    <lineage>
        <taxon>Eukaryota</taxon>
        <taxon>Metazoa</taxon>
        <taxon>Spiralia</taxon>
        <taxon>Lophotrochozoa</taxon>
        <taxon>Mollusca</taxon>
        <taxon>Cephalopoda</taxon>
        <taxon>Coleoidea</taxon>
        <taxon>Octopodiformes</taxon>
        <taxon>Octopoda</taxon>
        <taxon>Incirrata</taxon>
        <taxon>Octopodidae</taxon>
        <taxon>Octopus</taxon>
    </lineage>
</organism>
<reference evidence="2" key="1">
    <citation type="submission" date="2015-07" db="EMBL/GenBank/DDBJ databases">
        <title>MeaNS - Measles Nucleotide Surveillance Program.</title>
        <authorList>
            <person name="Tran T."/>
            <person name="Druce J."/>
        </authorList>
    </citation>
    <scope>NUCLEOTIDE SEQUENCE</scope>
    <source>
        <strain evidence="2">UCB-OBI-ISO-001</strain>
        <tissue evidence="2">Gonad</tissue>
    </source>
</reference>
<gene>
    <name evidence="2" type="ORF">OCBIM_22008848mg</name>
</gene>
<dbReference type="AlphaFoldDB" id="A0A0L8FSY6"/>
<protein>
    <recommendedName>
        <fullName evidence="3">Secreted protein</fullName>
    </recommendedName>
</protein>
<keyword evidence="1" id="KW-0732">Signal</keyword>
<dbReference type="EMBL" id="KQ426790">
    <property type="protein sequence ID" value="KOF67789.1"/>
    <property type="molecule type" value="Genomic_DNA"/>
</dbReference>
<evidence type="ECO:0000256" key="1">
    <source>
        <dbReference type="SAM" id="SignalP"/>
    </source>
</evidence>
<accession>A0A0L8FSY6</accession>
<sequence length="80" mass="9082">MMKLSFVAQLIFKITASSADCLGFILGSHSRIQWFSPAEFAEEVRFTTVKDLCCNAKCFCIKTYNKANQVRESLSLLEHN</sequence>
<evidence type="ECO:0008006" key="3">
    <source>
        <dbReference type="Google" id="ProtNLM"/>
    </source>
</evidence>
<feature type="chain" id="PRO_5005582606" description="Secreted protein" evidence="1">
    <location>
        <begin position="20"/>
        <end position="80"/>
    </location>
</feature>